<evidence type="ECO:0000313" key="2">
    <source>
        <dbReference type="EMBL" id="CAD9611310.1"/>
    </source>
</evidence>
<reference evidence="2" key="1">
    <citation type="submission" date="2021-01" db="EMBL/GenBank/DDBJ databases">
        <authorList>
            <person name="Corre E."/>
            <person name="Pelletier E."/>
            <person name="Niang G."/>
            <person name="Scheremetjew M."/>
            <person name="Finn R."/>
            <person name="Kale V."/>
            <person name="Holt S."/>
            <person name="Cochrane G."/>
            <person name="Meng A."/>
            <person name="Brown T."/>
            <person name="Cohen L."/>
        </authorList>
    </citation>
    <scope>NUCLEOTIDE SEQUENCE</scope>
    <source>
        <strain evidence="2">SM1012Den-03</strain>
    </source>
</reference>
<feature type="transmembrane region" description="Helical" evidence="1">
    <location>
        <begin position="43"/>
        <end position="61"/>
    </location>
</feature>
<sequence length="126" mass="14434">MEDIQSLQNGAFRYGICFGILICCLELNLSFLRVRIASSFGFLYNPLLRLLFSVILATIAWSFESFLGTIACGALLILALFNTYVICRYPQYRAALKELSDEDEKVIKREARKHAWRYAAAPLWEV</sequence>
<keyword evidence="1" id="KW-1133">Transmembrane helix</keyword>
<keyword evidence="1" id="KW-0472">Membrane</keyword>
<gene>
    <name evidence="2" type="ORF">SMAR0320_LOCUS13874</name>
</gene>
<feature type="transmembrane region" description="Helical" evidence="1">
    <location>
        <begin position="67"/>
        <end position="87"/>
    </location>
</feature>
<protein>
    <submittedName>
        <fullName evidence="2">Uncharacterized protein</fullName>
    </submittedName>
</protein>
<proteinExistence type="predicted"/>
<accession>A0A7S2LNR0</accession>
<organism evidence="2">
    <name type="scientific">Skeletonema marinoi</name>
    <dbReference type="NCBI Taxonomy" id="267567"/>
    <lineage>
        <taxon>Eukaryota</taxon>
        <taxon>Sar</taxon>
        <taxon>Stramenopiles</taxon>
        <taxon>Ochrophyta</taxon>
        <taxon>Bacillariophyta</taxon>
        <taxon>Coscinodiscophyceae</taxon>
        <taxon>Thalassiosirophycidae</taxon>
        <taxon>Thalassiosirales</taxon>
        <taxon>Skeletonemataceae</taxon>
        <taxon>Skeletonema</taxon>
        <taxon>Skeletonema marinoi-dohrnii complex</taxon>
    </lineage>
</organism>
<feature type="transmembrane region" description="Helical" evidence="1">
    <location>
        <begin position="12"/>
        <end position="31"/>
    </location>
</feature>
<evidence type="ECO:0000256" key="1">
    <source>
        <dbReference type="SAM" id="Phobius"/>
    </source>
</evidence>
<keyword evidence="1" id="KW-0812">Transmembrane</keyword>
<dbReference type="PANTHER" id="PTHR38894:SF1">
    <property type="entry name" value="TRANSMEMBRANE PROTEIN"/>
    <property type="match status" value="1"/>
</dbReference>
<dbReference type="PANTHER" id="PTHR38894">
    <property type="entry name" value="TRANSMEMBRANE PROTEIN"/>
    <property type="match status" value="1"/>
</dbReference>
<name>A0A7S2LNR0_9STRA</name>
<dbReference type="AlphaFoldDB" id="A0A7S2LNR0"/>
<dbReference type="EMBL" id="HBGZ01019371">
    <property type="protein sequence ID" value="CAD9611310.1"/>
    <property type="molecule type" value="Transcribed_RNA"/>
</dbReference>